<dbReference type="RefSeq" id="WP_043913778.1">
    <property type="nucleotide sequence ID" value="NZ_JXZB01000004.1"/>
</dbReference>
<evidence type="ECO:0000313" key="2">
    <source>
        <dbReference type="EMBL" id="KIQ61990.1"/>
    </source>
</evidence>
<evidence type="ECO:0000256" key="1">
    <source>
        <dbReference type="SAM" id="MobiDB-lite"/>
    </source>
</evidence>
<dbReference type="AlphaFoldDB" id="A0A0D0N1N9"/>
<feature type="region of interest" description="Disordered" evidence="1">
    <location>
        <begin position="58"/>
        <end position="93"/>
    </location>
</feature>
<dbReference type="Proteomes" id="UP000032066">
    <property type="component" value="Unassembled WGS sequence"/>
</dbReference>
<proteinExistence type="predicted"/>
<dbReference type="EMBL" id="JXZB01000004">
    <property type="protein sequence ID" value="KIQ61990.1"/>
    <property type="molecule type" value="Genomic_DNA"/>
</dbReference>
<reference evidence="2 3" key="1">
    <citation type="submission" date="2015-02" db="EMBL/GenBank/DDBJ databases">
        <title>Draft genome sequence of Kitasatospora griseola MF730-N6, a bafilomycin, terpentecin and satosporin producer.</title>
        <authorList>
            <person name="Arens J.C."/>
            <person name="Haltli B."/>
            <person name="Kerr R.G."/>
        </authorList>
    </citation>
    <scope>NUCLEOTIDE SEQUENCE [LARGE SCALE GENOMIC DNA]</scope>
    <source>
        <strain evidence="2 3">MF730-N6</strain>
    </source>
</reference>
<dbReference type="PATRIC" id="fig|2064.6.peg.4839"/>
<accession>A0A0D0N1N9</accession>
<dbReference type="STRING" id="2064.TR51_22520"/>
<sequence length="93" mass="9972">MFDDPMARVARRFARVEPNSSLHGGIVDLRAVDPSGNAATYRFDGATLTALGSHNLLTGVDTAPGGTTTAPERHPHKPKPHKPEPHKPEPHGH</sequence>
<protein>
    <submittedName>
        <fullName evidence="2">Uncharacterized protein</fullName>
    </submittedName>
</protein>
<comment type="caution">
    <text evidence="2">The sequence shown here is derived from an EMBL/GenBank/DDBJ whole genome shotgun (WGS) entry which is preliminary data.</text>
</comment>
<organism evidence="2 3">
    <name type="scientific">Kitasatospora griseola</name>
    <name type="common">Streptomyces griseolosporeus</name>
    <dbReference type="NCBI Taxonomy" id="2064"/>
    <lineage>
        <taxon>Bacteria</taxon>
        <taxon>Bacillati</taxon>
        <taxon>Actinomycetota</taxon>
        <taxon>Actinomycetes</taxon>
        <taxon>Kitasatosporales</taxon>
        <taxon>Streptomycetaceae</taxon>
        <taxon>Kitasatospora</taxon>
    </lineage>
</organism>
<keyword evidence="3" id="KW-1185">Reference proteome</keyword>
<gene>
    <name evidence="2" type="ORF">TR51_22520</name>
</gene>
<evidence type="ECO:0000313" key="3">
    <source>
        <dbReference type="Proteomes" id="UP000032066"/>
    </source>
</evidence>
<name>A0A0D0N1N9_KITGR</name>
<feature type="compositionally biased region" description="Basic and acidic residues" evidence="1">
    <location>
        <begin position="81"/>
        <end position="93"/>
    </location>
</feature>